<keyword evidence="2" id="KW-0805">Transcription regulation</keyword>
<dbReference type="InterPro" id="IPR013249">
    <property type="entry name" value="RNA_pol_sigma70_r4_t2"/>
</dbReference>
<evidence type="ECO:0000313" key="8">
    <source>
        <dbReference type="Proteomes" id="UP000185841"/>
    </source>
</evidence>
<dbReference type="GO" id="GO:0003677">
    <property type="term" value="F:DNA binding"/>
    <property type="evidence" value="ECO:0007669"/>
    <property type="project" value="InterPro"/>
</dbReference>
<sequence length="188" mass="21525">MGMLQSWDEQGATPLRLAAHRRDHGLERLYAGHRRVLIDAAQGVLGCRARAEDVVHDAFLKLWESGDRHTIDDPLRYLFRMVRNLAIDRLRRQNLEGRYSADDDMLDELPAPQSGPEQRAIGQLEWQRLQHALGELPERTRTVFTMSQLEGYSQREVASHLSASPTLVHFLLRDALSHCRSRLEPEAA</sequence>
<accession>A0A1N6T460</accession>
<organism evidence="7 8">
    <name type="scientific">Aquipseudomonas alcaligenes</name>
    <name type="common">Pseudomonas alcaligenes</name>
    <dbReference type="NCBI Taxonomy" id="43263"/>
    <lineage>
        <taxon>Bacteria</taxon>
        <taxon>Pseudomonadati</taxon>
        <taxon>Pseudomonadota</taxon>
        <taxon>Gammaproteobacteria</taxon>
        <taxon>Pseudomonadales</taxon>
        <taxon>Pseudomonadaceae</taxon>
        <taxon>Aquipseudomonas</taxon>
    </lineage>
</organism>
<feature type="domain" description="RNA polymerase sigma-70 region 2" evidence="5">
    <location>
        <begin position="29"/>
        <end position="94"/>
    </location>
</feature>
<evidence type="ECO:0000256" key="3">
    <source>
        <dbReference type="ARBA" id="ARBA00023082"/>
    </source>
</evidence>
<evidence type="ECO:0000259" key="6">
    <source>
        <dbReference type="Pfam" id="PF08281"/>
    </source>
</evidence>
<dbReference type="Pfam" id="PF08281">
    <property type="entry name" value="Sigma70_r4_2"/>
    <property type="match status" value="1"/>
</dbReference>
<dbReference type="SUPFAM" id="SSF88946">
    <property type="entry name" value="Sigma2 domain of RNA polymerase sigma factors"/>
    <property type="match status" value="1"/>
</dbReference>
<dbReference type="Pfam" id="PF04542">
    <property type="entry name" value="Sigma70_r2"/>
    <property type="match status" value="1"/>
</dbReference>
<dbReference type="GO" id="GO:0006352">
    <property type="term" value="P:DNA-templated transcription initiation"/>
    <property type="evidence" value="ECO:0007669"/>
    <property type="project" value="InterPro"/>
</dbReference>
<dbReference type="EMBL" id="FTMP01000004">
    <property type="protein sequence ID" value="SIQ48119.1"/>
    <property type="molecule type" value="Genomic_DNA"/>
</dbReference>
<keyword evidence="3" id="KW-0731">Sigma factor</keyword>
<evidence type="ECO:0000256" key="2">
    <source>
        <dbReference type="ARBA" id="ARBA00023015"/>
    </source>
</evidence>
<comment type="similarity">
    <text evidence="1">Belongs to the sigma-70 factor family. ECF subfamily.</text>
</comment>
<dbReference type="Gene3D" id="1.10.10.10">
    <property type="entry name" value="Winged helix-like DNA-binding domain superfamily/Winged helix DNA-binding domain"/>
    <property type="match status" value="1"/>
</dbReference>
<feature type="domain" description="RNA polymerase sigma factor 70 region 4 type 2" evidence="6">
    <location>
        <begin position="127"/>
        <end position="179"/>
    </location>
</feature>
<keyword evidence="4" id="KW-0804">Transcription</keyword>
<name>A0A1N6T460_AQUAC</name>
<dbReference type="Proteomes" id="UP000185841">
    <property type="component" value="Unassembled WGS sequence"/>
</dbReference>
<dbReference type="InterPro" id="IPR013325">
    <property type="entry name" value="RNA_pol_sigma_r2"/>
</dbReference>
<evidence type="ECO:0000256" key="4">
    <source>
        <dbReference type="ARBA" id="ARBA00023163"/>
    </source>
</evidence>
<evidence type="ECO:0000259" key="5">
    <source>
        <dbReference type="Pfam" id="PF04542"/>
    </source>
</evidence>
<dbReference type="InterPro" id="IPR036388">
    <property type="entry name" value="WH-like_DNA-bd_sf"/>
</dbReference>
<dbReference type="Gene3D" id="1.10.1740.10">
    <property type="match status" value="1"/>
</dbReference>
<dbReference type="InterPro" id="IPR039425">
    <property type="entry name" value="RNA_pol_sigma-70-like"/>
</dbReference>
<reference evidence="7 8" key="1">
    <citation type="submission" date="2017-01" db="EMBL/GenBank/DDBJ databases">
        <authorList>
            <person name="Mah S.A."/>
            <person name="Swanson W.J."/>
            <person name="Moy G.W."/>
            <person name="Vacquier V.D."/>
        </authorList>
    </citation>
    <scope>NUCLEOTIDE SEQUENCE [LARGE SCALE GENOMIC DNA]</scope>
    <source>
        <strain evidence="7 8">RU36E</strain>
    </source>
</reference>
<evidence type="ECO:0000256" key="1">
    <source>
        <dbReference type="ARBA" id="ARBA00010641"/>
    </source>
</evidence>
<gene>
    <name evidence="7" type="ORF">SAMN05878282_104300</name>
</gene>
<dbReference type="InterPro" id="IPR013324">
    <property type="entry name" value="RNA_pol_sigma_r3/r4-like"/>
</dbReference>
<dbReference type="GO" id="GO:0016987">
    <property type="term" value="F:sigma factor activity"/>
    <property type="evidence" value="ECO:0007669"/>
    <property type="project" value="UniProtKB-KW"/>
</dbReference>
<dbReference type="RefSeq" id="WP_139332549.1">
    <property type="nucleotide sequence ID" value="NZ_FTMP01000004.1"/>
</dbReference>
<dbReference type="InterPro" id="IPR007627">
    <property type="entry name" value="RNA_pol_sigma70_r2"/>
</dbReference>
<dbReference type="PANTHER" id="PTHR43133">
    <property type="entry name" value="RNA POLYMERASE ECF-TYPE SIGMA FACTO"/>
    <property type="match status" value="1"/>
</dbReference>
<dbReference type="InterPro" id="IPR014284">
    <property type="entry name" value="RNA_pol_sigma-70_dom"/>
</dbReference>
<dbReference type="PANTHER" id="PTHR43133:SF63">
    <property type="entry name" value="RNA POLYMERASE SIGMA FACTOR FECI-RELATED"/>
    <property type="match status" value="1"/>
</dbReference>
<dbReference type="NCBIfam" id="TIGR02937">
    <property type="entry name" value="sigma70-ECF"/>
    <property type="match status" value="1"/>
</dbReference>
<dbReference type="SUPFAM" id="SSF88659">
    <property type="entry name" value="Sigma3 and sigma4 domains of RNA polymerase sigma factors"/>
    <property type="match status" value="1"/>
</dbReference>
<proteinExistence type="inferred from homology"/>
<protein>
    <submittedName>
        <fullName evidence="7">RNA polymerase sigma-70 factor, ECF subfamily</fullName>
    </submittedName>
</protein>
<dbReference type="AlphaFoldDB" id="A0A1N6T460"/>
<evidence type="ECO:0000313" key="7">
    <source>
        <dbReference type="EMBL" id="SIQ48119.1"/>
    </source>
</evidence>